<organism evidence="3 4">
    <name type="scientific">Pelobium manganitolerans</name>
    <dbReference type="NCBI Taxonomy" id="1842495"/>
    <lineage>
        <taxon>Bacteria</taxon>
        <taxon>Pseudomonadati</taxon>
        <taxon>Bacteroidota</taxon>
        <taxon>Sphingobacteriia</taxon>
        <taxon>Sphingobacteriales</taxon>
        <taxon>Sphingobacteriaceae</taxon>
        <taxon>Pelobium</taxon>
    </lineage>
</organism>
<feature type="domain" description="Outer membrane protein beta-barrel" evidence="2">
    <location>
        <begin position="427"/>
        <end position="881"/>
    </location>
</feature>
<protein>
    <recommendedName>
        <fullName evidence="2">Outer membrane protein beta-barrel domain-containing protein</fullName>
    </recommendedName>
</protein>
<dbReference type="OrthoDB" id="1086219at2"/>
<dbReference type="InterPro" id="IPR008969">
    <property type="entry name" value="CarboxyPept-like_regulatory"/>
</dbReference>
<dbReference type="Proteomes" id="UP000283433">
    <property type="component" value="Unassembled WGS sequence"/>
</dbReference>
<dbReference type="AlphaFoldDB" id="A0A419SBT7"/>
<dbReference type="Pfam" id="PF13715">
    <property type="entry name" value="CarbopepD_reg_2"/>
    <property type="match status" value="1"/>
</dbReference>
<evidence type="ECO:0000259" key="2">
    <source>
        <dbReference type="Pfam" id="PF14905"/>
    </source>
</evidence>
<dbReference type="Pfam" id="PF14905">
    <property type="entry name" value="OMP_b-brl_3"/>
    <property type="match status" value="1"/>
</dbReference>
<proteinExistence type="predicted"/>
<sequence length="906" mass="101993">MKQLFYIFLFVSISHLSQAQSVFTIRGTVKDTTQLAVIGAAVKLSTATDSVLTSTNVDGSFSFSNIRASEFTITVNSLGYQSKSKKYSFKAGVRTETLAPIILTSDSRMLNEIVVNGTPDVTVKEDTLQYRADAYKLKENALAEDLLKKLPGLEVDKDGNVTAQGKTITKIRINGKDFFGGDVKTATQQLPADVIKNVQVIDDYGDQANITGVKDGEADKILNFTIKPEANKGFLTRGVIGGGTNERYQASAFTASFNNSQQLALLLNFNNTNANVFSLTGGGGRRGYSGGSGGDGLTNVNSVGFNYRDEWGEKITAYGSYSFNNRDNYTNSSNLQEILTADNTFYNNNFNDVDAKSNGHRLDFNFEYKIDTLNYLKIRPTFNYDNSNSETFTNFDINTQKTTSIGNSKEMVDYTRPNFGADILYNHRFGAKARNLTFDVELNSTSTDQNQNYLYRSDDNSLSGQIETYQKQLIFGDNKNNNVEARVSYQEPLTDTKNLEFSYRYGFARTDNNRRVESTDVEGDAPALDPLQSNQYQFDYITNRFGLNYRVNEKKYNYSVGFSAQPSVLRSNTTATDKKETNFFPSARFSYKFSKTRELSFNYYGRSNQPGYEQLQPITDQSNKNFYVTGNPDLSPEFSNSIRLRYANFDFESQNVLFANISYSDTKNKIVTNTISFPVATDSTILRENRYLNADGYYSLNGFYAFSKPFKEKTYVLRFRGNAIYNNNISFIDYKKNTGKNLILSQRVGVQVNLGEWLEFEPEATYTYSKNDNTLNVRANTEVNSVGFNVRTKVYFLKTWIVGGNLDKTFNSGYGNIGTNPLIINGFLEKQFLKGKKASFKLQAFDILDQSTSLSYLATGNTTTLSQSNRLSRYFMMSFTFNFSRFAGNSTMPDNLGDGGGYRRRH</sequence>
<evidence type="ECO:0000313" key="4">
    <source>
        <dbReference type="Proteomes" id="UP000283433"/>
    </source>
</evidence>
<dbReference type="RefSeq" id="WP_120180196.1">
    <property type="nucleotide sequence ID" value="NZ_MBTA01000001.1"/>
</dbReference>
<evidence type="ECO:0000313" key="3">
    <source>
        <dbReference type="EMBL" id="RKD20279.1"/>
    </source>
</evidence>
<dbReference type="InterPro" id="IPR041700">
    <property type="entry name" value="OMP_b-brl_3"/>
</dbReference>
<dbReference type="Gene3D" id="2.60.40.1120">
    <property type="entry name" value="Carboxypeptidase-like, regulatory domain"/>
    <property type="match status" value="1"/>
</dbReference>
<feature type="chain" id="PRO_5019026564" description="Outer membrane protein beta-barrel domain-containing protein" evidence="1">
    <location>
        <begin position="20"/>
        <end position="906"/>
    </location>
</feature>
<gene>
    <name evidence="3" type="ORF">BCY91_01275</name>
</gene>
<dbReference type="SUPFAM" id="SSF56935">
    <property type="entry name" value="Porins"/>
    <property type="match status" value="1"/>
</dbReference>
<evidence type="ECO:0000256" key="1">
    <source>
        <dbReference type="SAM" id="SignalP"/>
    </source>
</evidence>
<dbReference type="EMBL" id="MBTA01000001">
    <property type="protein sequence ID" value="RKD20279.1"/>
    <property type="molecule type" value="Genomic_DNA"/>
</dbReference>
<accession>A0A419SBT7</accession>
<comment type="caution">
    <text evidence="3">The sequence shown here is derived from an EMBL/GenBank/DDBJ whole genome shotgun (WGS) entry which is preliminary data.</text>
</comment>
<keyword evidence="4" id="KW-1185">Reference proteome</keyword>
<feature type="signal peptide" evidence="1">
    <location>
        <begin position="1"/>
        <end position="19"/>
    </location>
</feature>
<name>A0A419SBT7_9SPHI</name>
<keyword evidence="1" id="KW-0732">Signal</keyword>
<reference evidence="3 4" key="1">
    <citation type="submission" date="2016-07" db="EMBL/GenBank/DDBJ databases">
        <title>Genome of Pelobium manganitolerans.</title>
        <authorList>
            <person name="Wu S."/>
            <person name="Wang G."/>
        </authorList>
    </citation>
    <scope>NUCLEOTIDE SEQUENCE [LARGE SCALE GENOMIC DNA]</scope>
    <source>
        <strain evidence="3 4">YS-25</strain>
    </source>
</reference>
<dbReference type="SUPFAM" id="SSF49464">
    <property type="entry name" value="Carboxypeptidase regulatory domain-like"/>
    <property type="match status" value="1"/>
</dbReference>